<evidence type="ECO:0000313" key="2">
    <source>
        <dbReference type="EMBL" id="PWS35208.1"/>
    </source>
</evidence>
<keyword evidence="3" id="KW-1185">Reference proteome</keyword>
<evidence type="ECO:0008006" key="4">
    <source>
        <dbReference type="Google" id="ProtNLM"/>
    </source>
</evidence>
<keyword evidence="1" id="KW-0812">Transmembrane</keyword>
<dbReference type="GO" id="GO:0015501">
    <property type="term" value="F:glutamate:sodium symporter activity"/>
    <property type="evidence" value="ECO:0007669"/>
    <property type="project" value="InterPro"/>
</dbReference>
<dbReference type="Proteomes" id="UP000245765">
    <property type="component" value="Unassembled WGS sequence"/>
</dbReference>
<protein>
    <recommendedName>
        <fullName evidence="4">Sodium/glutamate symporter</fullName>
    </recommendedName>
</protein>
<dbReference type="EMBL" id="QGNA01000005">
    <property type="protein sequence ID" value="PWS35208.1"/>
    <property type="molecule type" value="Genomic_DNA"/>
</dbReference>
<dbReference type="GO" id="GO:0016020">
    <property type="term" value="C:membrane"/>
    <property type="evidence" value="ECO:0007669"/>
    <property type="project" value="InterPro"/>
</dbReference>
<proteinExistence type="predicted"/>
<feature type="transmembrane region" description="Helical" evidence="1">
    <location>
        <begin position="283"/>
        <end position="302"/>
    </location>
</feature>
<organism evidence="2 3">
    <name type="scientific">Falsiroseomonas bella</name>
    <dbReference type="NCBI Taxonomy" id="2184016"/>
    <lineage>
        <taxon>Bacteria</taxon>
        <taxon>Pseudomonadati</taxon>
        <taxon>Pseudomonadota</taxon>
        <taxon>Alphaproteobacteria</taxon>
        <taxon>Acetobacterales</taxon>
        <taxon>Roseomonadaceae</taxon>
        <taxon>Falsiroseomonas</taxon>
    </lineage>
</organism>
<keyword evidence="1" id="KW-1133">Transmembrane helix</keyword>
<keyword evidence="1" id="KW-0472">Membrane</keyword>
<sequence length="408" mass="41605">MVRYELDELTTLLVGIAALFAGKAIRQAVPLLRRIDMPNAVVGALVVALLVLFGQLALGVDVAFGARTRDALLLIFFTTIGLSAKLSALLSGGKPLLILCAVTVAALMAQNLGGAAFAAAWGAHPAYGVLAGSLSFVGGPGTAMAWAKELEAQGLAGAQVVGVGAATLAVISGALVAGPITGWIVRRHNLAAGAAAGAPTEPAVVPAGPPAEPKEGGDQLESLLASVFVIALAVYIGEYLNDVARGAGLLLPGFLSAMIAGVVITNLADALRMKLAFAPIERGGAIALQLFLVIALMATPLISVAQILLPLVINVVIQIGVTVAIAYFVLFRLLGRDYEAAVAAGGFLGFGLSSMPVAMATMDEVVRRYGPAPKAFLLITLAGSFFVDLANAFVAKGFLALPFFAIAR</sequence>
<feature type="transmembrane region" description="Helical" evidence="1">
    <location>
        <begin position="96"/>
        <end position="120"/>
    </location>
</feature>
<feature type="transmembrane region" description="Helical" evidence="1">
    <location>
        <begin position="249"/>
        <end position="271"/>
    </location>
</feature>
<feature type="transmembrane region" description="Helical" evidence="1">
    <location>
        <begin position="308"/>
        <end position="330"/>
    </location>
</feature>
<dbReference type="RefSeq" id="WP_109872853.1">
    <property type="nucleotide sequence ID" value="NZ_QGNA01000005.1"/>
</dbReference>
<feature type="transmembrane region" description="Helical" evidence="1">
    <location>
        <begin position="159"/>
        <end position="185"/>
    </location>
</feature>
<feature type="transmembrane region" description="Helical" evidence="1">
    <location>
        <begin position="374"/>
        <end position="407"/>
    </location>
</feature>
<dbReference type="Pfam" id="PF03616">
    <property type="entry name" value="Glt_symporter"/>
    <property type="match status" value="1"/>
</dbReference>
<evidence type="ECO:0000313" key="3">
    <source>
        <dbReference type="Proteomes" id="UP000245765"/>
    </source>
</evidence>
<name>A0A317FCF5_9PROT</name>
<accession>A0A317FCF5</accession>
<feature type="transmembrane region" description="Helical" evidence="1">
    <location>
        <begin position="127"/>
        <end position="147"/>
    </location>
</feature>
<dbReference type="InterPro" id="IPR004445">
    <property type="entry name" value="GltS"/>
</dbReference>
<dbReference type="PANTHER" id="PTHR36178:SF1">
    <property type="entry name" value="SODIUM_GLUTAMATE SYMPORTER"/>
    <property type="match status" value="1"/>
</dbReference>
<dbReference type="OrthoDB" id="4921038at2"/>
<dbReference type="PANTHER" id="PTHR36178">
    <property type="entry name" value="SLR0625 PROTEIN"/>
    <property type="match status" value="1"/>
</dbReference>
<feature type="transmembrane region" description="Helical" evidence="1">
    <location>
        <begin position="342"/>
        <end position="362"/>
    </location>
</feature>
<feature type="transmembrane region" description="Helical" evidence="1">
    <location>
        <begin position="71"/>
        <end position="90"/>
    </location>
</feature>
<comment type="caution">
    <text evidence="2">The sequence shown here is derived from an EMBL/GenBank/DDBJ whole genome shotgun (WGS) entry which is preliminary data.</text>
</comment>
<gene>
    <name evidence="2" type="ORF">DFH01_23170</name>
</gene>
<feature type="transmembrane region" description="Helical" evidence="1">
    <location>
        <begin position="220"/>
        <end position="237"/>
    </location>
</feature>
<feature type="transmembrane region" description="Helical" evidence="1">
    <location>
        <begin position="40"/>
        <end position="64"/>
    </location>
</feature>
<reference evidence="3" key="1">
    <citation type="submission" date="2018-05" db="EMBL/GenBank/DDBJ databases">
        <authorList>
            <person name="Du Z."/>
            <person name="Wang X."/>
        </authorList>
    </citation>
    <scope>NUCLEOTIDE SEQUENCE [LARGE SCALE GENOMIC DNA]</scope>
    <source>
        <strain evidence="3">CQN31</strain>
    </source>
</reference>
<dbReference type="AlphaFoldDB" id="A0A317FCF5"/>
<dbReference type="GO" id="GO:0015813">
    <property type="term" value="P:L-glutamate transmembrane transport"/>
    <property type="evidence" value="ECO:0007669"/>
    <property type="project" value="InterPro"/>
</dbReference>
<evidence type="ECO:0000256" key="1">
    <source>
        <dbReference type="SAM" id="Phobius"/>
    </source>
</evidence>